<sequence length="485" mass="49638">MAEARTTAEGQTASRGPRLVLVVAILASFVAFLDGSIVNVALPAIQHDLRGGVTLQQWVVDAYLLTLGSLMLVAGSLSDTFGRVAILRAGLIGFAAMSLLAAFAPSAGLLITARALQGVAAALLVPSSLALITATFKGAAMAKAIGTWTAWTGVAFLIGPLAGGALVDALSWRWVFGLVVLPVLVTLVLMARLPRDAHRGSDSQAAHIDVPGAVLAALGLAGPVYALIEGQRVGFGDPFVLVALIGGLLCLAAFVVFERRAVHPMLPLRLFSVRSFTVGNLATIGIYAATGLGTLLIPLVVQEIGHLPATVSGLVTLPVTIVSLLLASFVGGLAGRYGPRPFMSAGPFVTAAGFLWMLTTREPLDVWWQILPGVVLFGLGMTLTVTPLTSTVLSEIASTEAGIASAVNNAISRVAGLIAVAFIGVITGGVLDIAGFHRVLIVVAALLVVSGIVSFVGLPKGRPAGTSSATRDQIAGGTRPGPPVK</sequence>
<feature type="region of interest" description="Disordered" evidence="5">
    <location>
        <begin position="463"/>
        <end position="485"/>
    </location>
</feature>
<feature type="transmembrane region" description="Helical" evidence="6">
    <location>
        <begin position="148"/>
        <end position="167"/>
    </location>
</feature>
<feature type="transmembrane region" description="Helical" evidence="6">
    <location>
        <begin position="20"/>
        <end position="42"/>
    </location>
</feature>
<keyword evidence="9" id="KW-1185">Reference proteome</keyword>
<evidence type="ECO:0000256" key="6">
    <source>
        <dbReference type="SAM" id="Phobius"/>
    </source>
</evidence>
<dbReference type="Gene3D" id="1.20.1250.20">
    <property type="entry name" value="MFS general substrate transporter like domains"/>
    <property type="match status" value="1"/>
</dbReference>
<feature type="transmembrane region" description="Helical" evidence="6">
    <location>
        <begin position="414"/>
        <end position="433"/>
    </location>
</feature>
<organism evidence="8 9">
    <name type="scientific">Frondihabitans cladoniiphilus</name>
    <dbReference type="NCBI Taxonomy" id="715785"/>
    <lineage>
        <taxon>Bacteria</taxon>
        <taxon>Bacillati</taxon>
        <taxon>Actinomycetota</taxon>
        <taxon>Actinomycetes</taxon>
        <taxon>Micrococcales</taxon>
        <taxon>Microbacteriaceae</taxon>
        <taxon>Frondihabitans</taxon>
    </lineage>
</organism>
<dbReference type="Proteomes" id="UP001501295">
    <property type="component" value="Unassembled WGS sequence"/>
</dbReference>
<dbReference type="InterPro" id="IPR020846">
    <property type="entry name" value="MFS_dom"/>
</dbReference>
<feature type="transmembrane region" description="Helical" evidence="6">
    <location>
        <begin position="85"/>
        <end position="104"/>
    </location>
</feature>
<evidence type="ECO:0000256" key="2">
    <source>
        <dbReference type="ARBA" id="ARBA00022692"/>
    </source>
</evidence>
<dbReference type="EMBL" id="BAABLM010000002">
    <property type="protein sequence ID" value="GAA4669643.1"/>
    <property type="molecule type" value="Genomic_DNA"/>
</dbReference>
<feature type="transmembrane region" description="Helical" evidence="6">
    <location>
        <begin position="62"/>
        <end position="78"/>
    </location>
</feature>
<dbReference type="InterPro" id="IPR036259">
    <property type="entry name" value="MFS_trans_sf"/>
</dbReference>
<feature type="transmembrane region" description="Helical" evidence="6">
    <location>
        <begin position="370"/>
        <end position="393"/>
    </location>
</feature>
<evidence type="ECO:0000313" key="8">
    <source>
        <dbReference type="EMBL" id="GAA4669643.1"/>
    </source>
</evidence>
<evidence type="ECO:0000313" key="9">
    <source>
        <dbReference type="Proteomes" id="UP001501295"/>
    </source>
</evidence>
<keyword evidence="4 6" id="KW-0472">Membrane</keyword>
<reference evidence="9" key="1">
    <citation type="journal article" date="2019" name="Int. J. Syst. Evol. Microbiol.">
        <title>The Global Catalogue of Microorganisms (GCM) 10K type strain sequencing project: providing services to taxonomists for standard genome sequencing and annotation.</title>
        <authorList>
            <consortium name="The Broad Institute Genomics Platform"/>
            <consortium name="The Broad Institute Genome Sequencing Center for Infectious Disease"/>
            <person name="Wu L."/>
            <person name="Ma J."/>
        </authorList>
    </citation>
    <scope>NUCLEOTIDE SEQUENCE [LARGE SCALE GENOMIC DNA]</scope>
    <source>
        <strain evidence="9">JCM 18956</strain>
    </source>
</reference>
<dbReference type="RefSeq" id="WP_345374181.1">
    <property type="nucleotide sequence ID" value="NZ_BAABLM010000002.1"/>
</dbReference>
<feature type="transmembrane region" description="Helical" evidence="6">
    <location>
        <begin position="439"/>
        <end position="458"/>
    </location>
</feature>
<dbReference type="InterPro" id="IPR011701">
    <property type="entry name" value="MFS"/>
</dbReference>
<dbReference type="CDD" id="cd17321">
    <property type="entry name" value="MFS_MMR_MDR_like"/>
    <property type="match status" value="1"/>
</dbReference>
<evidence type="ECO:0000259" key="7">
    <source>
        <dbReference type="PROSITE" id="PS50850"/>
    </source>
</evidence>
<evidence type="ECO:0000256" key="5">
    <source>
        <dbReference type="SAM" id="MobiDB-lite"/>
    </source>
</evidence>
<gene>
    <name evidence="8" type="ORF">GCM10025780_11140</name>
</gene>
<accession>A0ABP8VQH6</accession>
<comment type="subcellular location">
    <subcellularLocation>
        <location evidence="1">Cell membrane</location>
        <topology evidence="1">Multi-pass membrane protein</topology>
    </subcellularLocation>
</comment>
<evidence type="ECO:0000256" key="4">
    <source>
        <dbReference type="ARBA" id="ARBA00023136"/>
    </source>
</evidence>
<dbReference type="Pfam" id="PF07690">
    <property type="entry name" value="MFS_1"/>
    <property type="match status" value="1"/>
</dbReference>
<feature type="transmembrane region" description="Helical" evidence="6">
    <location>
        <begin position="278"/>
        <end position="301"/>
    </location>
</feature>
<feature type="transmembrane region" description="Helical" evidence="6">
    <location>
        <begin position="239"/>
        <end position="257"/>
    </location>
</feature>
<dbReference type="Gene3D" id="1.20.1720.10">
    <property type="entry name" value="Multidrug resistance protein D"/>
    <property type="match status" value="1"/>
</dbReference>
<proteinExistence type="predicted"/>
<feature type="transmembrane region" description="Helical" evidence="6">
    <location>
        <begin position="205"/>
        <end position="227"/>
    </location>
</feature>
<protein>
    <submittedName>
        <fullName evidence="8">MFS transporter</fullName>
    </submittedName>
</protein>
<feature type="transmembrane region" description="Helical" evidence="6">
    <location>
        <begin position="173"/>
        <end position="193"/>
    </location>
</feature>
<dbReference type="PANTHER" id="PTHR42718">
    <property type="entry name" value="MAJOR FACILITATOR SUPERFAMILY MULTIDRUG TRANSPORTER MFSC"/>
    <property type="match status" value="1"/>
</dbReference>
<name>A0ABP8VQH6_9MICO</name>
<evidence type="ECO:0000256" key="3">
    <source>
        <dbReference type="ARBA" id="ARBA00022989"/>
    </source>
</evidence>
<feature type="transmembrane region" description="Helical" evidence="6">
    <location>
        <begin position="313"/>
        <end position="334"/>
    </location>
</feature>
<feature type="domain" description="Major facilitator superfamily (MFS) profile" evidence="7">
    <location>
        <begin position="20"/>
        <end position="462"/>
    </location>
</feature>
<dbReference type="PROSITE" id="PS50850">
    <property type="entry name" value="MFS"/>
    <property type="match status" value="1"/>
</dbReference>
<feature type="transmembrane region" description="Helical" evidence="6">
    <location>
        <begin position="116"/>
        <end position="136"/>
    </location>
</feature>
<dbReference type="SUPFAM" id="SSF103473">
    <property type="entry name" value="MFS general substrate transporter"/>
    <property type="match status" value="1"/>
</dbReference>
<evidence type="ECO:0000256" key="1">
    <source>
        <dbReference type="ARBA" id="ARBA00004651"/>
    </source>
</evidence>
<keyword evidence="2 6" id="KW-0812">Transmembrane</keyword>
<comment type="caution">
    <text evidence="8">The sequence shown here is derived from an EMBL/GenBank/DDBJ whole genome shotgun (WGS) entry which is preliminary data.</text>
</comment>
<feature type="transmembrane region" description="Helical" evidence="6">
    <location>
        <begin position="341"/>
        <end position="358"/>
    </location>
</feature>
<keyword evidence="3 6" id="KW-1133">Transmembrane helix</keyword>
<dbReference type="PANTHER" id="PTHR42718:SF42">
    <property type="entry name" value="EXPORT PROTEIN"/>
    <property type="match status" value="1"/>
</dbReference>